<name>A0A5B0QRU4_PUCGR</name>
<evidence type="ECO:0000256" key="1">
    <source>
        <dbReference type="SAM" id="MobiDB-lite"/>
    </source>
</evidence>
<dbReference type="AlphaFoldDB" id="A0A5B0QRU4"/>
<evidence type="ECO:0000313" key="4">
    <source>
        <dbReference type="Proteomes" id="UP000325313"/>
    </source>
</evidence>
<dbReference type="Proteomes" id="UP000325313">
    <property type="component" value="Unassembled WGS sequence"/>
</dbReference>
<keyword evidence="2" id="KW-0812">Transmembrane</keyword>
<feature type="transmembrane region" description="Helical" evidence="2">
    <location>
        <begin position="21"/>
        <end position="39"/>
    </location>
</feature>
<sequence length="149" mass="16908">MVAELAGVRRSTNRSRNRTPWHWAFLLSLQHVLMYGWMYKIYVKLPETQNRVHPFCPCNNNSTSTLSTLLICLQTAAAAATSQNLDTCKNRHHSPSSSNNPQPTTHTNDTQPLAPTTTPITDPDYPNHSFIYSVCLELILKLQTPERLF</sequence>
<reference evidence="3 4" key="1">
    <citation type="submission" date="2019-05" db="EMBL/GenBank/DDBJ databases">
        <title>Emergence of the Ug99 lineage of the wheat stem rust pathogen through somatic hybridization.</title>
        <authorList>
            <person name="Li F."/>
            <person name="Upadhyaya N.M."/>
            <person name="Sperschneider J."/>
            <person name="Matny O."/>
            <person name="Nguyen-Phuc H."/>
            <person name="Mago R."/>
            <person name="Raley C."/>
            <person name="Miller M.E."/>
            <person name="Silverstein K.A.T."/>
            <person name="Henningsen E."/>
            <person name="Hirsch C.D."/>
            <person name="Visser B."/>
            <person name="Pretorius Z.A."/>
            <person name="Steffenson B.J."/>
            <person name="Schwessinger B."/>
            <person name="Dodds P.N."/>
            <person name="Figueroa M."/>
        </authorList>
    </citation>
    <scope>NUCLEOTIDE SEQUENCE [LARGE SCALE GENOMIC DNA]</scope>
    <source>
        <strain evidence="3 4">Ug99</strain>
    </source>
</reference>
<comment type="caution">
    <text evidence="3">The sequence shown here is derived from an EMBL/GenBank/DDBJ whole genome shotgun (WGS) entry which is preliminary data.</text>
</comment>
<proteinExistence type="predicted"/>
<keyword evidence="2" id="KW-0472">Membrane</keyword>
<organism evidence="3 4">
    <name type="scientific">Puccinia graminis f. sp. tritici</name>
    <dbReference type="NCBI Taxonomy" id="56615"/>
    <lineage>
        <taxon>Eukaryota</taxon>
        <taxon>Fungi</taxon>
        <taxon>Dikarya</taxon>
        <taxon>Basidiomycota</taxon>
        <taxon>Pucciniomycotina</taxon>
        <taxon>Pucciniomycetes</taxon>
        <taxon>Pucciniales</taxon>
        <taxon>Pucciniaceae</taxon>
        <taxon>Puccinia</taxon>
    </lineage>
</organism>
<evidence type="ECO:0000256" key="2">
    <source>
        <dbReference type="SAM" id="Phobius"/>
    </source>
</evidence>
<accession>A0A5B0QRU4</accession>
<evidence type="ECO:0000313" key="3">
    <source>
        <dbReference type="EMBL" id="KAA1115910.1"/>
    </source>
</evidence>
<protein>
    <submittedName>
        <fullName evidence="3">Uncharacterized protein</fullName>
    </submittedName>
</protein>
<dbReference type="EMBL" id="VDEP01000271">
    <property type="protein sequence ID" value="KAA1115910.1"/>
    <property type="molecule type" value="Genomic_DNA"/>
</dbReference>
<keyword evidence="2" id="KW-1133">Transmembrane helix</keyword>
<feature type="compositionally biased region" description="Low complexity" evidence="1">
    <location>
        <begin position="95"/>
        <end position="108"/>
    </location>
</feature>
<feature type="region of interest" description="Disordered" evidence="1">
    <location>
        <begin position="87"/>
        <end position="122"/>
    </location>
</feature>
<gene>
    <name evidence="3" type="ORF">PGTUg99_020521</name>
</gene>